<evidence type="ECO:0000313" key="3">
    <source>
        <dbReference type="EMBL" id="MST79588.1"/>
    </source>
</evidence>
<dbReference type="GO" id="GO:0016746">
    <property type="term" value="F:acyltransferase activity"/>
    <property type="evidence" value="ECO:0007669"/>
    <property type="project" value="UniProtKB-KW"/>
</dbReference>
<dbReference type="InterPro" id="IPR018357">
    <property type="entry name" value="Hexapep_transf_CS"/>
</dbReference>
<dbReference type="PANTHER" id="PTHR23416">
    <property type="entry name" value="SIALIC ACID SYNTHASE-RELATED"/>
    <property type="match status" value="1"/>
</dbReference>
<keyword evidence="3" id="KW-0012">Acyltransferase</keyword>
<dbReference type="Pfam" id="PF00132">
    <property type="entry name" value="Hexapep"/>
    <property type="match status" value="1"/>
</dbReference>
<gene>
    <name evidence="3" type="ORF">FYJ61_03630</name>
</gene>
<dbReference type="EMBL" id="VUMW01000006">
    <property type="protein sequence ID" value="MST79588.1"/>
    <property type="molecule type" value="Genomic_DNA"/>
</dbReference>
<dbReference type="InterPro" id="IPR011004">
    <property type="entry name" value="Trimer_LpxA-like_sf"/>
</dbReference>
<dbReference type="InterPro" id="IPR001451">
    <property type="entry name" value="Hexapep"/>
</dbReference>
<dbReference type="Pfam" id="PF14602">
    <property type="entry name" value="Hexapep_2"/>
    <property type="match status" value="1"/>
</dbReference>
<dbReference type="Gene3D" id="2.160.10.10">
    <property type="entry name" value="Hexapeptide repeat proteins"/>
    <property type="match status" value="1"/>
</dbReference>
<organism evidence="3 4">
    <name type="scientific">Lactobacillus equicursoris</name>
    <dbReference type="NCBI Taxonomy" id="420645"/>
    <lineage>
        <taxon>Bacteria</taxon>
        <taxon>Bacillati</taxon>
        <taxon>Bacillota</taxon>
        <taxon>Bacilli</taxon>
        <taxon>Lactobacillales</taxon>
        <taxon>Lactobacillaceae</taxon>
        <taxon>Lactobacillus</taxon>
    </lineage>
</organism>
<evidence type="ECO:0000313" key="4">
    <source>
        <dbReference type="Proteomes" id="UP000452141"/>
    </source>
</evidence>
<protein>
    <submittedName>
        <fullName evidence="3">Acyltransferase</fullName>
    </submittedName>
</protein>
<dbReference type="AlphaFoldDB" id="A0A844FMJ8"/>
<keyword evidence="1 3" id="KW-0808">Transferase</keyword>
<proteinExistence type="predicted"/>
<evidence type="ECO:0000256" key="1">
    <source>
        <dbReference type="ARBA" id="ARBA00022679"/>
    </source>
</evidence>
<comment type="caution">
    <text evidence="3">The sequence shown here is derived from an EMBL/GenBank/DDBJ whole genome shotgun (WGS) entry which is preliminary data.</text>
</comment>
<sequence>MEEILMKIGLGIKTICIYVKYKIKYGKRIFMSKLNSIRGKLVIDLEHDGTLSIGNFMMTQGPLYLKVLNGGKLTIGDECFFNHNCSITCANRITIGNGCAIANNVVIVDHDHLVDREGVSEELKVASVTIGNKVWIGATATILSGVSIGDGAVIAAGAVVTKDVPAHTIAGGVPAKILKEI</sequence>
<evidence type="ECO:0000256" key="2">
    <source>
        <dbReference type="ARBA" id="ARBA00022737"/>
    </source>
</evidence>
<dbReference type="SUPFAM" id="SSF51161">
    <property type="entry name" value="Trimeric LpxA-like enzymes"/>
    <property type="match status" value="1"/>
</dbReference>
<dbReference type="PROSITE" id="PS00101">
    <property type="entry name" value="HEXAPEP_TRANSFERASES"/>
    <property type="match status" value="1"/>
</dbReference>
<dbReference type="PANTHER" id="PTHR23416:SF78">
    <property type="entry name" value="LIPOPOLYSACCHARIDE BIOSYNTHESIS O-ACETYL TRANSFERASE WBBJ-RELATED"/>
    <property type="match status" value="1"/>
</dbReference>
<dbReference type="Proteomes" id="UP000452141">
    <property type="component" value="Unassembled WGS sequence"/>
</dbReference>
<name>A0A844FMJ8_9LACO</name>
<accession>A0A844FMJ8</accession>
<dbReference type="InterPro" id="IPR051159">
    <property type="entry name" value="Hexapeptide_acetyltransf"/>
</dbReference>
<reference evidence="3 4" key="1">
    <citation type="submission" date="2019-08" db="EMBL/GenBank/DDBJ databases">
        <title>In-depth cultivation of the pig gut microbiome towards novel bacterial diversity and tailored functional studies.</title>
        <authorList>
            <person name="Wylensek D."/>
            <person name="Hitch T.C.A."/>
            <person name="Clavel T."/>
        </authorList>
    </citation>
    <scope>NUCLEOTIDE SEQUENCE [LARGE SCALE GENOMIC DNA]</scope>
    <source>
        <strain evidence="3 4">WCA-470BD-2E</strain>
    </source>
</reference>
<keyword evidence="2" id="KW-0677">Repeat</keyword>
<dbReference type="CDD" id="cd04647">
    <property type="entry name" value="LbH_MAT_like"/>
    <property type="match status" value="1"/>
</dbReference>